<dbReference type="EMBL" id="JACHHH010000002">
    <property type="protein sequence ID" value="MBB6040528.1"/>
    <property type="molecule type" value="Genomic_DNA"/>
</dbReference>
<evidence type="ECO:0008006" key="3">
    <source>
        <dbReference type="Google" id="ProtNLM"/>
    </source>
</evidence>
<evidence type="ECO:0000313" key="2">
    <source>
        <dbReference type="Proteomes" id="UP000522163"/>
    </source>
</evidence>
<dbReference type="AlphaFoldDB" id="A0A7W9SE65"/>
<accession>A0A7W9SE65</accession>
<sequence>MKGMHHIVIQNKRIRFAFSIKRNITIIRGDSATGKTTLFSMNEEYGNLGKDSGVQIQCDKACVALSGKYWQETLENIHDSIVFVDEDSRFLKTKDFAKKIRNSNNYYVLITRENLPALPYSVEEIYGIHCSGRYMDTRQIYNLFYKIYSETNPGKVLIKALVTEDSQAGFTFFSQVSKTRGICCESAGGKSNILGILQEKLLDKEQKETLVIADGAAFGPEMAHISQLLRGNVNIKLYLPESFEWLLLYADILNKPSIRQKLEEAENYIESEKYFSWERYFTDLLMEETEDSPYPYDKSNLKDFYLQDKIVQKVLEAMAPICLAKE</sequence>
<protein>
    <recommendedName>
        <fullName evidence="3">Translation initiation factor 2</fullName>
    </recommendedName>
</protein>
<organism evidence="1 2">
    <name type="scientific">Oribacterium sinus</name>
    <dbReference type="NCBI Taxonomy" id="237576"/>
    <lineage>
        <taxon>Bacteria</taxon>
        <taxon>Bacillati</taxon>
        <taxon>Bacillota</taxon>
        <taxon>Clostridia</taxon>
        <taxon>Lachnospirales</taxon>
        <taxon>Lachnospiraceae</taxon>
        <taxon>Oribacterium</taxon>
    </lineage>
</organism>
<dbReference type="Proteomes" id="UP000522163">
    <property type="component" value="Unassembled WGS sequence"/>
</dbReference>
<comment type="caution">
    <text evidence="1">The sequence shown here is derived from an EMBL/GenBank/DDBJ whole genome shotgun (WGS) entry which is preliminary data.</text>
</comment>
<name>A0A7W9SE65_9FIRM</name>
<reference evidence="1 2" key="1">
    <citation type="submission" date="2020-08" db="EMBL/GenBank/DDBJ databases">
        <title>Genomic Encyclopedia of Type Strains, Phase IV (KMG-IV): sequencing the most valuable type-strain genomes for metagenomic binning, comparative biology and taxonomic classification.</title>
        <authorList>
            <person name="Goeker M."/>
        </authorList>
    </citation>
    <scope>NUCLEOTIDE SEQUENCE [LARGE SCALE GENOMIC DNA]</scope>
    <source>
        <strain evidence="1 2">DSM 17245</strain>
    </source>
</reference>
<gene>
    <name evidence="1" type="ORF">HNQ46_000491</name>
</gene>
<dbReference type="RefSeq" id="WP_183682539.1">
    <property type="nucleotide sequence ID" value="NZ_JACHHH010000002.1"/>
</dbReference>
<dbReference type="GeneID" id="85014054"/>
<evidence type="ECO:0000313" key="1">
    <source>
        <dbReference type="EMBL" id="MBB6040528.1"/>
    </source>
</evidence>
<proteinExistence type="predicted"/>